<dbReference type="Proteomes" id="UP001139260">
    <property type="component" value="Unassembled WGS sequence"/>
</dbReference>
<dbReference type="CDD" id="cd16015">
    <property type="entry name" value="LTA_synthase"/>
    <property type="match status" value="1"/>
</dbReference>
<protein>
    <submittedName>
        <fullName evidence="11">LTA synthase family protein</fullName>
    </submittedName>
</protein>
<feature type="domain" description="Sulfatase N-terminal" evidence="10">
    <location>
        <begin position="278"/>
        <end position="549"/>
    </location>
</feature>
<feature type="active site" evidence="6">
    <location>
        <position position="324"/>
    </location>
</feature>
<sequence>MKKLAFLKPVFNFMAIGLLIMTLSRLFLFFLFKDRVVETENYWYIFPIGLRMDLILLSYLSFLPALLVTFTPNNAIKFVNKILPFYSILFLFLILFVELATPDFVKQYDTRPNKIFLDYLIYPKEVVGMLLKSYLTSIIVTFLILGIVLYFALKKGKVLFHTHSSDYKFKLLLFPLVLFLLFFGARSSLTSKRPINASNAVFSTDQLTNCLGLNSFYTVAFAAYSIKNEGNTKMYGKMEEAEATARVKKYMDVTQFTDPAIPFLHVQTPDTILKRPYNLVIFLQESLGAEYVGILGGKPLTPEFDKLSKEGLLFTNLYCTGTRSVRGIEAVVTGFLPSPSESVVKLGNSQQGFFTLAEALKRKGYETSFIYGGMSNFDNMASFFNGNGFEDIVDQDDFDADGKKYAFKGTWGYSDEDLVVKANDYFKSKGDKPFFSLMFSTSNHEPFEYPEGRIKRYDQKAATVNNAMKYADFSIGKFMEMAKKEPYYKNTIFIVIADHNTRTFGKNLVPINKFHIPALIIGPNVPKGKTYDQLASQIDIPPTLLSYLGAEFETPMVGRNLTKIKATTKGRSIMQFNDINAFRIEDQVVIMQPNLQPLQFKIKNDTTLIPVKLDPELAKDALAHVITAGNLYRENKYKLRDIKKKK</sequence>
<evidence type="ECO:0000313" key="12">
    <source>
        <dbReference type="Proteomes" id="UP001139260"/>
    </source>
</evidence>
<dbReference type="GO" id="GO:0046872">
    <property type="term" value="F:metal ion binding"/>
    <property type="evidence" value="ECO:0007669"/>
    <property type="project" value="UniProtKB-KW"/>
</dbReference>
<accession>A0A9X2BMV4</accession>
<keyword evidence="2" id="KW-1003">Cell membrane</keyword>
<dbReference type="GO" id="GO:0005886">
    <property type="term" value="C:plasma membrane"/>
    <property type="evidence" value="ECO:0007669"/>
    <property type="project" value="UniProtKB-SubCell"/>
</dbReference>
<feature type="binding site" evidence="8">
    <location>
        <position position="498"/>
    </location>
    <ligand>
        <name>Mn(2+)</name>
        <dbReference type="ChEBI" id="CHEBI:29035"/>
    </ligand>
</feature>
<keyword evidence="5 9" id="KW-0472">Membrane</keyword>
<evidence type="ECO:0000256" key="2">
    <source>
        <dbReference type="ARBA" id="ARBA00022475"/>
    </source>
</evidence>
<organism evidence="11 12">
    <name type="scientific">Flavobacterium pygoscelis</name>
    <dbReference type="NCBI Taxonomy" id="2893176"/>
    <lineage>
        <taxon>Bacteria</taxon>
        <taxon>Pseudomonadati</taxon>
        <taxon>Bacteroidota</taxon>
        <taxon>Flavobacteriia</taxon>
        <taxon>Flavobacteriales</taxon>
        <taxon>Flavobacteriaceae</taxon>
        <taxon>Flavobacterium</taxon>
    </lineage>
</organism>
<keyword evidence="3 9" id="KW-0812">Transmembrane</keyword>
<dbReference type="PANTHER" id="PTHR47371">
    <property type="entry name" value="LIPOTEICHOIC ACID SYNTHASE"/>
    <property type="match status" value="1"/>
</dbReference>
<dbReference type="InterPro" id="IPR017850">
    <property type="entry name" value="Alkaline_phosphatase_core_sf"/>
</dbReference>
<comment type="subcellular location">
    <subcellularLocation>
        <location evidence="1">Cell membrane</location>
        <topology evidence="1">Multi-pass membrane protein</topology>
    </subcellularLocation>
</comment>
<feature type="transmembrane region" description="Helical" evidence="9">
    <location>
        <begin position="82"/>
        <end position="101"/>
    </location>
</feature>
<evidence type="ECO:0000256" key="7">
    <source>
        <dbReference type="PIRSR" id="PIRSR005091-2"/>
    </source>
</evidence>
<keyword evidence="4 9" id="KW-1133">Transmembrane helix</keyword>
<dbReference type="InterPro" id="IPR000917">
    <property type="entry name" value="Sulfatase_N"/>
</dbReference>
<dbReference type="EMBL" id="JALNUB010000003">
    <property type="protein sequence ID" value="MCK8141400.1"/>
    <property type="molecule type" value="Genomic_DNA"/>
</dbReference>
<evidence type="ECO:0000256" key="9">
    <source>
        <dbReference type="SAM" id="Phobius"/>
    </source>
</evidence>
<dbReference type="PIRSF" id="PIRSF005091">
    <property type="entry name" value="Mmb_sulf_HI1246"/>
    <property type="match status" value="1"/>
</dbReference>
<evidence type="ECO:0000256" key="8">
    <source>
        <dbReference type="PIRSR" id="PIRSR005091-3"/>
    </source>
</evidence>
<dbReference type="Pfam" id="PF00884">
    <property type="entry name" value="Sulfatase"/>
    <property type="match status" value="1"/>
</dbReference>
<comment type="caution">
    <text evidence="11">The sequence shown here is derived from an EMBL/GenBank/DDBJ whole genome shotgun (WGS) entry which is preliminary data.</text>
</comment>
<feature type="transmembrane region" description="Helical" evidence="9">
    <location>
        <begin position="12"/>
        <end position="32"/>
    </location>
</feature>
<dbReference type="AlphaFoldDB" id="A0A9X2BMV4"/>
<keyword evidence="7" id="KW-0479">Metal-binding</keyword>
<keyword evidence="7" id="KW-0464">Manganese</keyword>
<feature type="transmembrane region" description="Helical" evidence="9">
    <location>
        <begin position="44"/>
        <end position="70"/>
    </location>
</feature>
<evidence type="ECO:0000256" key="1">
    <source>
        <dbReference type="ARBA" id="ARBA00004651"/>
    </source>
</evidence>
<dbReference type="SUPFAM" id="SSF53649">
    <property type="entry name" value="Alkaline phosphatase-like"/>
    <property type="match status" value="1"/>
</dbReference>
<dbReference type="InterPro" id="IPR050448">
    <property type="entry name" value="OpgB/LTA_synthase_biosynth"/>
</dbReference>
<feature type="binding site" evidence="8">
    <location>
        <position position="285"/>
    </location>
    <ligand>
        <name>Mn(2+)</name>
        <dbReference type="ChEBI" id="CHEBI:29035"/>
    </ligand>
</feature>
<feature type="binding site" evidence="7">
    <location>
        <position position="444"/>
    </location>
    <ligand>
        <name>substrate</name>
    </ligand>
</feature>
<feature type="transmembrane region" description="Helical" evidence="9">
    <location>
        <begin position="133"/>
        <end position="151"/>
    </location>
</feature>
<dbReference type="RefSeq" id="WP_248427915.1">
    <property type="nucleotide sequence ID" value="NZ_JALNUB010000003.1"/>
</dbReference>
<evidence type="ECO:0000256" key="6">
    <source>
        <dbReference type="PIRSR" id="PIRSR005091-1"/>
    </source>
</evidence>
<feature type="transmembrane region" description="Helical" evidence="9">
    <location>
        <begin position="171"/>
        <end position="189"/>
    </location>
</feature>
<dbReference type="Gene3D" id="3.40.720.10">
    <property type="entry name" value="Alkaline Phosphatase, subunit A"/>
    <property type="match status" value="1"/>
</dbReference>
<feature type="binding site" evidence="8">
    <location>
        <position position="499"/>
    </location>
    <ligand>
        <name>Mn(2+)</name>
        <dbReference type="ChEBI" id="CHEBI:29035"/>
    </ligand>
</feature>
<evidence type="ECO:0000313" key="11">
    <source>
        <dbReference type="EMBL" id="MCK8141400.1"/>
    </source>
</evidence>
<keyword evidence="12" id="KW-1185">Reference proteome</keyword>
<evidence type="ECO:0000259" key="10">
    <source>
        <dbReference type="Pfam" id="PF00884"/>
    </source>
</evidence>
<dbReference type="Gene3D" id="3.30.1120.80">
    <property type="match status" value="1"/>
</dbReference>
<proteinExistence type="predicted"/>
<evidence type="ECO:0000256" key="4">
    <source>
        <dbReference type="ARBA" id="ARBA00022989"/>
    </source>
</evidence>
<name>A0A9X2BMV4_9FLAO</name>
<dbReference type="PANTHER" id="PTHR47371:SF3">
    <property type="entry name" value="PHOSPHOGLYCEROL TRANSFERASE I"/>
    <property type="match status" value="1"/>
</dbReference>
<dbReference type="InterPro" id="IPR012160">
    <property type="entry name" value="LtaS-like"/>
</dbReference>
<evidence type="ECO:0000256" key="5">
    <source>
        <dbReference type="ARBA" id="ARBA00023136"/>
    </source>
</evidence>
<evidence type="ECO:0000256" key="3">
    <source>
        <dbReference type="ARBA" id="ARBA00022692"/>
    </source>
</evidence>
<gene>
    <name evidence="11" type="ORF">MW871_05785</name>
</gene>
<reference evidence="11" key="1">
    <citation type="submission" date="2022-04" db="EMBL/GenBank/DDBJ databases">
        <title>Flavobacterium pygoscelis sp. nov. isolated from Chinstrap chick (Pygoscelis antarcticus).</title>
        <authorList>
            <person name="Irgang R."/>
            <person name="Poblete-Morales M."/>
            <person name="Avendano-Herrera R."/>
        </authorList>
    </citation>
    <scope>NUCLEOTIDE SEQUENCE</scope>
    <source>
        <strain evidence="11">I-SCBP12n</strain>
    </source>
</reference>